<keyword evidence="2" id="KW-1185">Reference proteome</keyword>
<dbReference type="KEGG" id="vg:26627303"/>
<protein>
    <submittedName>
        <fullName evidence="1">Uncharacterized protein</fullName>
    </submittedName>
</protein>
<dbReference type="GeneID" id="26627303"/>
<evidence type="ECO:0000313" key="1">
    <source>
        <dbReference type="EMBL" id="AKA61789.1"/>
    </source>
</evidence>
<sequence length="49" mass="5374">MKIQVILRTAGQPDAVVGESEGETMDEVVEHTAQLFDELAETMRKGEAL</sequence>
<name>A0A0E3GMU9_9CAUD</name>
<organism evidence="1 2">
    <name type="scientific">Streptomyces phage TP1604</name>
    <dbReference type="NCBI Taxonomy" id="1636184"/>
    <lineage>
        <taxon>Viruses</taxon>
        <taxon>Duplodnaviria</taxon>
        <taxon>Heunggongvirae</taxon>
        <taxon>Uroviricota</taxon>
        <taxon>Caudoviricetes</taxon>
        <taxon>Woodruffvirus</taxon>
        <taxon>Woodruffvirus TP1604</taxon>
    </lineage>
</organism>
<proteinExistence type="predicted"/>
<reference evidence="1 2" key="1">
    <citation type="submission" date="2015-03" db="EMBL/GenBank/DDBJ databases">
        <authorList>
            <person name="Phan H."/>
            <person name="Ton P."/>
            <person name="Bernal J.T."/>
            <person name="Kanani-Hendijani T.A."/>
            <person name="Munguia J."/>
            <person name="Olumba F.C."/>
            <person name="Orozco S."/>
            <person name="Gibbs Z.A."/>
            <person name="Donegan-Quick R."/>
            <person name="Visi D.K."/>
            <person name="Allen M.S."/>
            <person name="Hughes L.E."/>
            <person name="Bradley K.W."/>
            <person name="Asai D.J."/>
            <person name="Bowman C.A."/>
            <person name="Russell D.A."/>
            <person name="Pope W.H."/>
            <person name="Jacobs-Sera D."/>
            <person name="Hendrix R.W."/>
            <person name="Hatfull G.F."/>
        </authorList>
    </citation>
    <scope>NUCLEOTIDE SEQUENCE [LARGE SCALE GENOMIC DNA]</scope>
</reference>
<dbReference type="RefSeq" id="YP_009200166.1">
    <property type="nucleotide sequence ID" value="NC_028818.1"/>
</dbReference>
<evidence type="ECO:0000313" key="2">
    <source>
        <dbReference type="Proteomes" id="UP000033006"/>
    </source>
</evidence>
<dbReference type="Proteomes" id="UP000033006">
    <property type="component" value="Segment"/>
</dbReference>
<accession>A0A0E3GMU9</accession>
<dbReference type="EMBL" id="KP876466">
    <property type="protein sequence ID" value="AKA61789.1"/>
    <property type="molecule type" value="Genomic_DNA"/>
</dbReference>
<gene>
    <name evidence="1" type="ORF">SEA_TP1604_51</name>
</gene>